<evidence type="ECO:0000256" key="5">
    <source>
        <dbReference type="SAM" id="MobiDB-lite"/>
    </source>
</evidence>
<feature type="region of interest" description="Disordered" evidence="5">
    <location>
        <begin position="62"/>
        <end position="98"/>
    </location>
</feature>
<dbReference type="InterPro" id="IPR001138">
    <property type="entry name" value="Zn2Cys6_DnaBD"/>
</dbReference>
<dbReference type="SUPFAM" id="SSF57701">
    <property type="entry name" value="Zn2/Cys6 DNA-binding domain"/>
    <property type="match status" value="1"/>
</dbReference>
<dbReference type="GO" id="GO:0008270">
    <property type="term" value="F:zinc ion binding"/>
    <property type="evidence" value="ECO:0007669"/>
    <property type="project" value="InterPro"/>
</dbReference>
<keyword evidence="2" id="KW-0238">DNA-binding</keyword>
<dbReference type="InterPro" id="IPR053175">
    <property type="entry name" value="DHMBA_Reg_Transcription_Factor"/>
</dbReference>
<dbReference type="GO" id="GO:0003677">
    <property type="term" value="F:DNA binding"/>
    <property type="evidence" value="ECO:0007669"/>
    <property type="project" value="UniProtKB-KW"/>
</dbReference>
<dbReference type="CDD" id="cd00067">
    <property type="entry name" value="GAL4"/>
    <property type="match status" value="1"/>
</dbReference>
<dbReference type="Proteomes" id="UP001161757">
    <property type="component" value="Unassembled WGS sequence"/>
</dbReference>
<evidence type="ECO:0000313" key="7">
    <source>
        <dbReference type="EMBL" id="KAJ8995553.1"/>
    </source>
</evidence>
<dbReference type="SMART" id="SM00066">
    <property type="entry name" value="GAL4"/>
    <property type="match status" value="1"/>
</dbReference>
<evidence type="ECO:0000313" key="8">
    <source>
        <dbReference type="Proteomes" id="UP001161757"/>
    </source>
</evidence>
<dbReference type="Gene3D" id="4.10.240.10">
    <property type="entry name" value="Zn(2)-C6 fungal-type DNA-binding domain"/>
    <property type="match status" value="1"/>
</dbReference>
<dbReference type="InterPro" id="IPR036864">
    <property type="entry name" value="Zn2-C6_fun-type_DNA-bd_sf"/>
</dbReference>
<accession>A0AAN6F2K4</accession>
<dbReference type="PROSITE" id="PS00463">
    <property type="entry name" value="ZN2_CY6_FUNGAL_1"/>
    <property type="match status" value="1"/>
</dbReference>
<keyword evidence="1" id="KW-0805">Transcription regulation</keyword>
<dbReference type="PANTHER" id="PTHR38791">
    <property type="entry name" value="ZN(II)2CYS6 TRANSCRIPTION FACTOR (EUROFUNG)-RELATED-RELATED"/>
    <property type="match status" value="1"/>
</dbReference>
<feature type="domain" description="Zn(2)-C6 fungal-type" evidence="6">
    <location>
        <begin position="9"/>
        <end position="37"/>
    </location>
</feature>
<comment type="caution">
    <text evidence="7">The sequence shown here is derived from an EMBL/GenBank/DDBJ whole genome shotgun (WGS) entry which is preliminary data.</text>
</comment>
<organism evidence="7 8">
    <name type="scientific">Exophiala dermatitidis</name>
    <name type="common">Black yeast-like fungus</name>
    <name type="synonym">Wangiella dermatitidis</name>
    <dbReference type="NCBI Taxonomy" id="5970"/>
    <lineage>
        <taxon>Eukaryota</taxon>
        <taxon>Fungi</taxon>
        <taxon>Dikarya</taxon>
        <taxon>Ascomycota</taxon>
        <taxon>Pezizomycotina</taxon>
        <taxon>Eurotiomycetes</taxon>
        <taxon>Chaetothyriomycetidae</taxon>
        <taxon>Chaetothyriales</taxon>
        <taxon>Herpotrichiellaceae</taxon>
        <taxon>Exophiala</taxon>
    </lineage>
</organism>
<feature type="compositionally biased region" description="Polar residues" evidence="5">
    <location>
        <begin position="71"/>
        <end position="87"/>
    </location>
</feature>
<evidence type="ECO:0000256" key="1">
    <source>
        <dbReference type="ARBA" id="ARBA00023015"/>
    </source>
</evidence>
<keyword evidence="3" id="KW-0804">Transcription</keyword>
<dbReference type="AlphaFoldDB" id="A0AAN6F2K4"/>
<keyword evidence="4" id="KW-0539">Nucleus</keyword>
<gene>
    <name evidence="7" type="ORF">HRR80_000320</name>
</gene>
<proteinExistence type="predicted"/>
<evidence type="ECO:0000256" key="2">
    <source>
        <dbReference type="ARBA" id="ARBA00023125"/>
    </source>
</evidence>
<evidence type="ECO:0000259" key="6">
    <source>
        <dbReference type="PROSITE" id="PS50048"/>
    </source>
</evidence>
<reference evidence="7" key="1">
    <citation type="submission" date="2023-01" db="EMBL/GenBank/DDBJ databases">
        <title>Exophiala dermititidis isolated from Cystic Fibrosis Patient.</title>
        <authorList>
            <person name="Kurbessoian T."/>
            <person name="Crocker A."/>
            <person name="Murante D."/>
            <person name="Hogan D.A."/>
            <person name="Stajich J.E."/>
        </authorList>
    </citation>
    <scope>NUCLEOTIDE SEQUENCE</scope>
    <source>
        <strain evidence="7">Ex8</strain>
    </source>
</reference>
<name>A0AAN6F2K4_EXODE</name>
<dbReference type="PROSITE" id="PS50048">
    <property type="entry name" value="ZN2_CY6_FUNGAL_2"/>
    <property type="match status" value="1"/>
</dbReference>
<evidence type="ECO:0000256" key="4">
    <source>
        <dbReference type="ARBA" id="ARBA00023242"/>
    </source>
</evidence>
<evidence type="ECO:0000256" key="3">
    <source>
        <dbReference type="ARBA" id="ARBA00023163"/>
    </source>
</evidence>
<sequence>MVYFGPSGGCKTCRTRRVKCDQTKPHCNNCVRRHQTCPGYGDGFDTAHRSENNVVLRRIERQNAAQKKRPSNGTPTGDRSIVPSTLKPSPLASPPGSGIALCRVNSTSSSENASVWDESDSSTSMDGRISNNFTSIVPGVIRQDPKEASICFFFHYYTGIVHDPQAKKSFTKLWQPMYHHSSADSPLRHATAAVTVNIAMMWNFQGCDSPPARRLYAKAISSTREALATPSKTSLDELLMTILLFDLYEALLAHYLPELPQSGGHKQGALALLKLRGASNYATELGRELVTATRNALLHHALSWRIALPPGAEEHLENPLVEDTRITQLDKIGMEIVDVQGRLWSLKREDPLARSPIDRRQEYEKLIAEAVTIDTHLLTWKRSITFPHWHPHHLRRGEVTPSIVAAGFYGERCSVWHDLAFSNIWNEWHRRRLLTLQMIRDVSATEPRIFENHKYRAILDKANADMQASADAICESVPCHLGDTVVPTNPVHSHEINFPYKYIVDQQTGDKIRIPTDPNYKTHAAASGGWVMFARIVVLYRLAEPEDDALPLVLREGQLDWIKAQIKRLQTIFLFCNPVWFKRLPQGRGTTTFNIES</sequence>
<dbReference type="EMBL" id="JAJGCB010000001">
    <property type="protein sequence ID" value="KAJ8995553.1"/>
    <property type="molecule type" value="Genomic_DNA"/>
</dbReference>
<dbReference type="GO" id="GO:0000981">
    <property type="term" value="F:DNA-binding transcription factor activity, RNA polymerase II-specific"/>
    <property type="evidence" value="ECO:0007669"/>
    <property type="project" value="InterPro"/>
</dbReference>
<protein>
    <recommendedName>
        <fullName evidence="6">Zn(2)-C6 fungal-type domain-containing protein</fullName>
    </recommendedName>
</protein>
<dbReference type="Pfam" id="PF00172">
    <property type="entry name" value="Zn_clus"/>
    <property type="match status" value="1"/>
</dbReference>